<proteinExistence type="predicted"/>
<reference evidence="2 3" key="1">
    <citation type="submission" date="2022-03" db="EMBL/GenBank/DDBJ databases">
        <title>Hymenobactersp. isolated from the air.</title>
        <authorList>
            <person name="Won M."/>
            <person name="Kwon S.-W."/>
        </authorList>
    </citation>
    <scope>NUCLEOTIDE SEQUENCE [LARGE SCALE GENOMIC DNA]</scope>
    <source>
        <strain evidence="2 3">KACC 22596</strain>
    </source>
</reference>
<dbReference type="EMBL" id="CP094534">
    <property type="protein sequence ID" value="UOE32828.1"/>
    <property type="molecule type" value="Genomic_DNA"/>
</dbReference>
<sequence>MKRLFLTPLLALAILGSCRVAKPIERIERTDSITTIVQRPVELVVPADSIKAIQELDGFDRAFHKAKPGQVFLTKTGKRVSYTITKKSDTDFEISAHAAQADTSVVVSETHTNVSKRVATVTESKPNGIMRLWTGAKNYLLATFIFLLLLLFLLRRNR</sequence>
<evidence type="ECO:0000313" key="2">
    <source>
        <dbReference type="EMBL" id="UOE32828.1"/>
    </source>
</evidence>
<keyword evidence="1" id="KW-1133">Transmembrane helix</keyword>
<keyword evidence="3" id="KW-1185">Reference proteome</keyword>
<gene>
    <name evidence="2" type="ORF">MTP16_17040</name>
</gene>
<protein>
    <submittedName>
        <fullName evidence="2">Uncharacterized protein</fullName>
    </submittedName>
</protein>
<evidence type="ECO:0000313" key="3">
    <source>
        <dbReference type="Proteomes" id="UP000831390"/>
    </source>
</evidence>
<name>A0ABY4B0Y4_9BACT</name>
<accession>A0ABY4B0Y4</accession>
<keyword evidence="1" id="KW-0472">Membrane</keyword>
<feature type="transmembrane region" description="Helical" evidence="1">
    <location>
        <begin position="136"/>
        <end position="154"/>
    </location>
</feature>
<organism evidence="2 3">
    <name type="scientific">Hymenobacter monticola</name>
    <dbReference type="NCBI Taxonomy" id="1705399"/>
    <lineage>
        <taxon>Bacteria</taxon>
        <taxon>Pseudomonadati</taxon>
        <taxon>Bacteroidota</taxon>
        <taxon>Cytophagia</taxon>
        <taxon>Cytophagales</taxon>
        <taxon>Hymenobacteraceae</taxon>
        <taxon>Hymenobacter</taxon>
    </lineage>
</organism>
<dbReference type="RefSeq" id="WP_243512079.1">
    <property type="nucleotide sequence ID" value="NZ_CP094534.1"/>
</dbReference>
<keyword evidence="1" id="KW-0812">Transmembrane</keyword>
<dbReference type="PROSITE" id="PS51257">
    <property type="entry name" value="PROKAR_LIPOPROTEIN"/>
    <property type="match status" value="1"/>
</dbReference>
<evidence type="ECO:0000256" key="1">
    <source>
        <dbReference type="SAM" id="Phobius"/>
    </source>
</evidence>
<dbReference type="Proteomes" id="UP000831390">
    <property type="component" value="Chromosome"/>
</dbReference>